<dbReference type="VEuPathDB" id="FungiDB:FOMG_05325"/>
<dbReference type="EMBL" id="FMJY01000004">
    <property type="protein sequence ID" value="SCO83657.1"/>
    <property type="molecule type" value="Genomic_DNA"/>
</dbReference>
<dbReference type="VEuPathDB" id="FungiDB:FOZG_05490"/>
<dbReference type="VEuPathDB" id="FungiDB:FOIG_03055"/>
<dbReference type="OrthoDB" id="4986801at2759"/>
<dbReference type="VEuPathDB" id="FungiDB:FOC4_g10011315"/>
<accession>A0A2H3T531</accession>
<sequence length="97" mass="11144">MQWLFKDDFVQVLDVGGFIASWYEGGGQRLQFTAFSRPVPSKTMSVVAQVLFNFQYNCINNLKRVRVSRDRGEFRDASVMGELLYAMLNKIDHGFAI</sequence>
<protein>
    <submittedName>
        <fullName evidence="1">Uncharacterized protein</fullName>
    </submittedName>
</protein>
<organism evidence="1 2">
    <name type="scientific">Fusarium oxysporum</name>
    <name type="common">Fusarium vascular wilt</name>
    <dbReference type="NCBI Taxonomy" id="5507"/>
    <lineage>
        <taxon>Eukaryota</taxon>
        <taxon>Fungi</taxon>
        <taxon>Dikarya</taxon>
        <taxon>Ascomycota</taxon>
        <taxon>Pezizomycotina</taxon>
        <taxon>Sordariomycetes</taxon>
        <taxon>Hypocreomycetidae</taxon>
        <taxon>Hypocreales</taxon>
        <taxon>Nectriaceae</taxon>
        <taxon>Fusarium</taxon>
        <taxon>Fusarium oxysporum species complex</taxon>
    </lineage>
</organism>
<evidence type="ECO:0000313" key="1">
    <source>
        <dbReference type="EMBL" id="SCO83657.1"/>
    </source>
</evidence>
<reference evidence="2" key="1">
    <citation type="submission" date="2016-09" db="EMBL/GenBank/DDBJ databases">
        <authorList>
            <person name="Guldener U."/>
        </authorList>
    </citation>
    <scope>NUCLEOTIDE SEQUENCE [LARGE SCALE GENOMIC DNA]</scope>
    <source>
        <strain evidence="2">V64-1</strain>
    </source>
</reference>
<evidence type="ECO:0000313" key="2">
    <source>
        <dbReference type="Proteomes" id="UP000219369"/>
    </source>
</evidence>
<dbReference type="VEuPathDB" id="FungiDB:FOC1_g10014000"/>
<name>A0A2H3T531_FUSOX</name>
<dbReference type="Proteomes" id="UP000219369">
    <property type="component" value="Unassembled WGS sequence"/>
</dbReference>
<gene>
    <name evidence="1" type="ORF">FRV6_07784</name>
</gene>
<dbReference type="AlphaFoldDB" id="A0A2H3T531"/>
<proteinExistence type="predicted"/>
<dbReference type="VEuPathDB" id="FungiDB:FOXG_18181"/>